<dbReference type="Proteomes" id="UP000799438">
    <property type="component" value="Unassembled WGS sequence"/>
</dbReference>
<sequence>MRKGRRDTQTQRSRHNPRRKALWPFSKRCETSRQARAGPMAQLQVAVREAGRTGASGADDWLAPGCLSASADPFNAALLSPCTGTSLATLDWPFFSHLFPAKHLPHILVLSHSLPPLLAYLLPIIAPSVSPLPTKRPRVGLSHKYILPPHTLDSLLACCLPVALRCTAPCPVTMI</sequence>
<accession>A0A6A6B0M7</accession>
<protein>
    <submittedName>
        <fullName evidence="2">Uncharacterized protein</fullName>
    </submittedName>
</protein>
<organism evidence="2 3">
    <name type="scientific">Aplosporella prunicola CBS 121167</name>
    <dbReference type="NCBI Taxonomy" id="1176127"/>
    <lineage>
        <taxon>Eukaryota</taxon>
        <taxon>Fungi</taxon>
        <taxon>Dikarya</taxon>
        <taxon>Ascomycota</taxon>
        <taxon>Pezizomycotina</taxon>
        <taxon>Dothideomycetes</taxon>
        <taxon>Dothideomycetes incertae sedis</taxon>
        <taxon>Botryosphaeriales</taxon>
        <taxon>Aplosporellaceae</taxon>
        <taxon>Aplosporella</taxon>
    </lineage>
</organism>
<reference evidence="2" key="1">
    <citation type="journal article" date="2020" name="Stud. Mycol.">
        <title>101 Dothideomycetes genomes: a test case for predicting lifestyles and emergence of pathogens.</title>
        <authorList>
            <person name="Haridas S."/>
            <person name="Albert R."/>
            <person name="Binder M."/>
            <person name="Bloem J."/>
            <person name="Labutti K."/>
            <person name="Salamov A."/>
            <person name="Andreopoulos B."/>
            <person name="Baker S."/>
            <person name="Barry K."/>
            <person name="Bills G."/>
            <person name="Bluhm B."/>
            <person name="Cannon C."/>
            <person name="Castanera R."/>
            <person name="Culley D."/>
            <person name="Daum C."/>
            <person name="Ezra D."/>
            <person name="Gonzalez J."/>
            <person name="Henrissat B."/>
            <person name="Kuo A."/>
            <person name="Liang C."/>
            <person name="Lipzen A."/>
            <person name="Lutzoni F."/>
            <person name="Magnuson J."/>
            <person name="Mondo S."/>
            <person name="Nolan M."/>
            <person name="Ohm R."/>
            <person name="Pangilinan J."/>
            <person name="Park H.-J."/>
            <person name="Ramirez L."/>
            <person name="Alfaro M."/>
            <person name="Sun H."/>
            <person name="Tritt A."/>
            <person name="Yoshinaga Y."/>
            <person name="Zwiers L.-H."/>
            <person name="Turgeon B."/>
            <person name="Goodwin S."/>
            <person name="Spatafora J."/>
            <person name="Crous P."/>
            <person name="Grigoriev I."/>
        </authorList>
    </citation>
    <scope>NUCLEOTIDE SEQUENCE</scope>
    <source>
        <strain evidence="2">CBS 121167</strain>
    </source>
</reference>
<dbReference type="AlphaFoldDB" id="A0A6A6B0M7"/>
<dbReference type="GeneID" id="54292630"/>
<name>A0A6A6B0M7_9PEZI</name>
<evidence type="ECO:0000256" key="1">
    <source>
        <dbReference type="SAM" id="MobiDB-lite"/>
    </source>
</evidence>
<dbReference type="RefSeq" id="XP_033392492.1">
    <property type="nucleotide sequence ID" value="XM_033535136.1"/>
</dbReference>
<feature type="region of interest" description="Disordered" evidence="1">
    <location>
        <begin position="1"/>
        <end position="20"/>
    </location>
</feature>
<proteinExistence type="predicted"/>
<gene>
    <name evidence="2" type="ORF">K452DRAFT_117985</name>
</gene>
<dbReference type="EMBL" id="ML995512">
    <property type="protein sequence ID" value="KAF2136774.1"/>
    <property type="molecule type" value="Genomic_DNA"/>
</dbReference>
<keyword evidence="3" id="KW-1185">Reference proteome</keyword>
<evidence type="ECO:0000313" key="3">
    <source>
        <dbReference type="Proteomes" id="UP000799438"/>
    </source>
</evidence>
<evidence type="ECO:0000313" key="2">
    <source>
        <dbReference type="EMBL" id="KAF2136774.1"/>
    </source>
</evidence>